<evidence type="ECO:0000259" key="3">
    <source>
        <dbReference type="Pfam" id="PF04676"/>
    </source>
</evidence>
<evidence type="ECO:0000259" key="4">
    <source>
        <dbReference type="Pfam" id="PF04677"/>
    </source>
</evidence>
<feature type="compositionally biased region" description="Polar residues" evidence="2">
    <location>
        <begin position="411"/>
        <end position="447"/>
    </location>
</feature>
<feature type="domain" description="Cwf19-like protein C-terminal" evidence="3">
    <location>
        <begin position="799"/>
        <end position="925"/>
    </location>
</feature>
<evidence type="ECO:0000256" key="2">
    <source>
        <dbReference type="SAM" id="MobiDB-lite"/>
    </source>
</evidence>
<gene>
    <name evidence="5" type="ORF">L201_000882</name>
</gene>
<dbReference type="GO" id="GO:0071014">
    <property type="term" value="C:post-mRNA release spliceosomal complex"/>
    <property type="evidence" value="ECO:0007669"/>
    <property type="project" value="TreeGrafter"/>
</dbReference>
<feature type="region of interest" description="Disordered" evidence="2">
    <location>
        <begin position="247"/>
        <end position="268"/>
    </location>
</feature>
<name>A0AAX4JKT1_9TREE</name>
<keyword evidence="6" id="KW-1185">Reference proteome</keyword>
<feature type="compositionally biased region" description="Basic and acidic residues" evidence="2">
    <location>
        <begin position="389"/>
        <end position="398"/>
    </location>
</feature>
<feature type="compositionally biased region" description="Basic and acidic residues" evidence="2">
    <location>
        <begin position="1"/>
        <end position="13"/>
    </location>
</feature>
<feature type="compositionally biased region" description="Polar residues" evidence="2">
    <location>
        <begin position="513"/>
        <end position="530"/>
    </location>
</feature>
<feature type="region of interest" description="Disordered" evidence="2">
    <location>
        <begin position="167"/>
        <end position="210"/>
    </location>
</feature>
<feature type="region of interest" description="Disordered" evidence="2">
    <location>
        <begin position="513"/>
        <end position="538"/>
    </location>
</feature>
<organism evidence="5 6">
    <name type="scientific">Kwoniella dendrophila CBS 6074</name>
    <dbReference type="NCBI Taxonomy" id="1295534"/>
    <lineage>
        <taxon>Eukaryota</taxon>
        <taxon>Fungi</taxon>
        <taxon>Dikarya</taxon>
        <taxon>Basidiomycota</taxon>
        <taxon>Agaricomycotina</taxon>
        <taxon>Tremellomycetes</taxon>
        <taxon>Tremellales</taxon>
        <taxon>Cryptococcaceae</taxon>
        <taxon>Kwoniella</taxon>
    </lineage>
</organism>
<feature type="compositionally biased region" description="Basic and acidic residues" evidence="2">
    <location>
        <begin position="66"/>
        <end position="76"/>
    </location>
</feature>
<dbReference type="Pfam" id="PF04676">
    <property type="entry name" value="CwfJ_C_2"/>
    <property type="match status" value="1"/>
</dbReference>
<feature type="compositionally biased region" description="Polar residues" evidence="2">
    <location>
        <begin position="115"/>
        <end position="131"/>
    </location>
</feature>
<evidence type="ECO:0000256" key="1">
    <source>
        <dbReference type="ARBA" id="ARBA00006795"/>
    </source>
</evidence>
<feature type="compositionally biased region" description="Gly residues" evidence="2">
    <location>
        <begin position="324"/>
        <end position="339"/>
    </location>
</feature>
<feature type="compositionally biased region" description="Low complexity" evidence="2">
    <location>
        <begin position="356"/>
        <end position="371"/>
    </location>
</feature>
<dbReference type="AlphaFoldDB" id="A0AAX4JKT1"/>
<feature type="region of interest" description="Disordered" evidence="2">
    <location>
        <begin position="844"/>
        <end position="874"/>
    </location>
</feature>
<sequence>MGESSRRARERSRSPSRKHRESKDKHQDRDRDRSPSSSKHHHHSHHKSSKYDDEDRHGKHKKDKHRERDETEEERKERKRLKKDKKRSEEKGLDIVDDDYEESIWVEKGVDGTEAASNIPTSDSLALRSNPSNPPSKVPLPSAISSGTQARERDSWMLEPLDGAAATVPSISRDIPRSAGRAATQSSGMTEGYGDEVPSNRNASGGMDFFEGLGTVHERKDPKADLPDPSKLVVDKRFELNTQLLEGKNIDDYETKEKKNTPGGPGYQWRMMKLKRLYEQAEEQGREIEDVALERYGNLEDFQEAIEERRVIDEREARRKSRRGPGGSDGFSTPGGGSSGMRTPDTSGRRFMFTNPSGGEEFGSSRPSSRSGFRRPGEENDSYQTPSGRVDELRRRESGTPIAGGKERTIGFQSSASQPKVSTPIPSVFTPTALTRSGSGYPFNSDQRNVEGGSNAGNTQNPDPTSSKPPLTTEQLNKLQAKVIRAKLMDEPDAVALEEEYELEKVRSIKASENNGGLWQGNNDQSSGLQGQLGRTDEKGNQVELQVLPTLDGRGKLYDVGLGQADESSIQPGNRRKKVEKFETRDREGNVLRYNADDDTQSLGELVRQEKFGAGSSDQKNMDAEMAAAISRDAKFESDVDYMDDNVDKLARRKMKSDAMKRAFAINDYARTKKALDSCPFCYQDDRNPLAAIVALGTRTYMCCTQFEELVPGHCLIVPIQHHLSMLEMDDDEWEEVKNFMKCLMKMHAQTNQGVIFFETVLTFKYQKHTYIEAIPVPFNEFQDLPAYFRESILSSEGEWTQHKKIIDFSSRSGGFRRMMVSNLPYFMCQWDYKGEKGYGHIIEGLSESGTGQGKSKDKDGENEGDVGTAGGKEDEFPRYFAAEVIGNVLGLEPRKWRKPRKMDYNKNKERARKLGEQFQPFNWTVGQGV</sequence>
<reference evidence="5 6" key="1">
    <citation type="submission" date="2024-01" db="EMBL/GenBank/DDBJ databases">
        <title>Comparative genomics of Cryptococcus and Kwoniella reveals pathogenesis evolution and contrasting modes of karyotype evolution via chromosome fusion or intercentromeric recombination.</title>
        <authorList>
            <person name="Coelho M.A."/>
            <person name="David-Palma M."/>
            <person name="Shea T."/>
            <person name="Bowers K."/>
            <person name="McGinley-Smith S."/>
            <person name="Mohammad A.W."/>
            <person name="Gnirke A."/>
            <person name="Yurkov A.M."/>
            <person name="Nowrousian M."/>
            <person name="Sun S."/>
            <person name="Cuomo C.A."/>
            <person name="Heitman J."/>
        </authorList>
    </citation>
    <scope>NUCLEOTIDE SEQUENCE [LARGE SCALE GENOMIC DNA]</scope>
    <source>
        <strain evidence="5 6">CBS 6074</strain>
    </source>
</reference>
<dbReference type="InterPro" id="IPR040194">
    <property type="entry name" value="Cwf19-like"/>
</dbReference>
<dbReference type="PANTHER" id="PTHR12072:SF5">
    <property type="entry name" value="CWF19-LIKE PROTEIN 2"/>
    <property type="match status" value="1"/>
</dbReference>
<feature type="region of interest" description="Disordered" evidence="2">
    <location>
        <begin position="1"/>
        <end position="154"/>
    </location>
</feature>
<evidence type="ECO:0000313" key="5">
    <source>
        <dbReference type="EMBL" id="WWC86011.1"/>
    </source>
</evidence>
<dbReference type="SUPFAM" id="SSF54197">
    <property type="entry name" value="HIT-like"/>
    <property type="match status" value="1"/>
</dbReference>
<dbReference type="InterPro" id="IPR006767">
    <property type="entry name" value="Cwf19-like_C_dom-2"/>
</dbReference>
<feature type="region of interest" description="Disordered" evidence="2">
    <location>
        <begin position="295"/>
        <end position="472"/>
    </location>
</feature>
<dbReference type="GO" id="GO:0000398">
    <property type="term" value="P:mRNA splicing, via spliceosome"/>
    <property type="evidence" value="ECO:0007669"/>
    <property type="project" value="TreeGrafter"/>
</dbReference>
<dbReference type="Pfam" id="PF04677">
    <property type="entry name" value="CwfJ_C_1"/>
    <property type="match status" value="1"/>
</dbReference>
<accession>A0AAX4JKT1</accession>
<dbReference type="GeneID" id="91091554"/>
<dbReference type="Gene3D" id="3.30.428.10">
    <property type="entry name" value="HIT-like"/>
    <property type="match status" value="1"/>
</dbReference>
<dbReference type="InterPro" id="IPR006768">
    <property type="entry name" value="Cwf19-like_C_dom-1"/>
</dbReference>
<dbReference type="Proteomes" id="UP001355207">
    <property type="component" value="Chromosome 1"/>
</dbReference>
<feature type="compositionally biased region" description="Polar residues" evidence="2">
    <location>
        <begin position="456"/>
        <end position="472"/>
    </location>
</feature>
<dbReference type="EMBL" id="CP144098">
    <property type="protein sequence ID" value="WWC86011.1"/>
    <property type="molecule type" value="Genomic_DNA"/>
</dbReference>
<dbReference type="RefSeq" id="XP_066072774.1">
    <property type="nucleotide sequence ID" value="XM_066216677.1"/>
</dbReference>
<feature type="compositionally biased region" description="Basic and acidic residues" evidence="2">
    <location>
        <begin position="21"/>
        <end position="34"/>
    </location>
</feature>
<evidence type="ECO:0000313" key="6">
    <source>
        <dbReference type="Proteomes" id="UP001355207"/>
    </source>
</evidence>
<feature type="compositionally biased region" description="Acidic residues" evidence="2">
    <location>
        <begin position="95"/>
        <end position="104"/>
    </location>
</feature>
<evidence type="ECO:0008006" key="7">
    <source>
        <dbReference type="Google" id="ProtNLM"/>
    </source>
</evidence>
<proteinExistence type="inferred from homology"/>
<comment type="similarity">
    <text evidence="1">Belongs to the CWF19 family.</text>
</comment>
<dbReference type="PANTHER" id="PTHR12072">
    <property type="entry name" value="CWF19, CELL CYCLE CONTROL PROTEIN"/>
    <property type="match status" value="1"/>
</dbReference>
<feature type="compositionally biased region" description="Basic and acidic residues" evidence="2">
    <location>
        <begin position="248"/>
        <end position="260"/>
    </location>
</feature>
<feature type="compositionally biased region" description="Basic residues" evidence="2">
    <location>
        <begin position="38"/>
        <end position="48"/>
    </location>
</feature>
<feature type="compositionally biased region" description="Basic and acidic residues" evidence="2">
    <location>
        <begin position="306"/>
        <end position="317"/>
    </location>
</feature>
<dbReference type="InterPro" id="IPR036265">
    <property type="entry name" value="HIT-like_sf"/>
</dbReference>
<feature type="domain" description="Cwf19-like C-terminal" evidence="4">
    <location>
        <begin position="667"/>
        <end position="790"/>
    </location>
</feature>
<protein>
    <recommendedName>
        <fullName evidence="7">Cell cycle control protein cwf19</fullName>
    </recommendedName>
</protein>